<evidence type="ECO:0000256" key="1">
    <source>
        <dbReference type="SAM" id="MobiDB-lite"/>
    </source>
</evidence>
<gene>
    <name evidence="2" type="ORF">Ctob_003541</name>
</gene>
<name>A0A0M0J7E1_9EUKA</name>
<keyword evidence="3" id="KW-1185">Reference proteome</keyword>
<dbReference type="Proteomes" id="UP000037460">
    <property type="component" value="Unassembled WGS sequence"/>
</dbReference>
<dbReference type="AlphaFoldDB" id="A0A0M0J7E1"/>
<organism evidence="2 3">
    <name type="scientific">Chrysochromulina tobinii</name>
    <dbReference type="NCBI Taxonomy" id="1460289"/>
    <lineage>
        <taxon>Eukaryota</taxon>
        <taxon>Haptista</taxon>
        <taxon>Haptophyta</taxon>
        <taxon>Prymnesiophyceae</taxon>
        <taxon>Prymnesiales</taxon>
        <taxon>Chrysochromulinaceae</taxon>
        <taxon>Chrysochromulina</taxon>
    </lineage>
</organism>
<evidence type="ECO:0000313" key="3">
    <source>
        <dbReference type="Proteomes" id="UP000037460"/>
    </source>
</evidence>
<evidence type="ECO:0000313" key="2">
    <source>
        <dbReference type="EMBL" id="KOO22390.1"/>
    </source>
</evidence>
<comment type="caution">
    <text evidence="2">The sequence shown here is derived from an EMBL/GenBank/DDBJ whole genome shotgun (WGS) entry which is preliminary data.</text>
</comment>
<reference evidence="3" key="1">
    <citation type="journal article" date="2015" name="PLoS Genet.">
        <title>Genome Sequence and Transcriptome Analyses of Chrysochromulina tobin: Metabolic Tools for Enhanced Algal Fitness in the Prominent Order Prymnesiales (Haptophyceae).</title>
        <authorList>
            <person name="Hovde B.T."/>
            <person name="Deodato C.R."/>
            <person name="Hunsperger H.M."/>
            <person name="Ryken S.A."/>
            <person name="Yost W."/>
            <person name="Jha R.K."/>
            <person name="Patterson J."/>
            <person name="Monnat R.J. Jr."/>
            <person name="Barlow S.B."/>
            <person name="Starkenburg S.R."/>
            <person name="Cattolico R.A."/>
        </authorList>
    </citation>
    <scope>NUCLEOTIDE SEQUENCE</scope>
    <source>
        <strain evidence="3">CCMP291</strain>
    </source>
</reference>
<sequence>MASNRALSNPAEQMLRASVSHGTTARLGVAPPQPVSSFPLGTKSKATMLGANGPDPTKKVHATSQQFTNSFGPDPFFF</sequence>
<protein>
    <submittedName>
        <fullName evidence="2">Uncharacterized protein</fullName>
    </submittedName>
</protein>
<feature type="region of interest" description="Disordered" evidence="1">
    <location>
        <begin position="22"/>
        <end position="60"/>
    </location>
</feature>
<accession>A0A0M0J7E1</accession>
<dbReference type="EMBL" id="JWZX01003281">
    <property type="protein sequence ID" value="KOO22390.1"/>
    <property type="molecule type" value="Genomic_DNA"/>
</dbReference>
<proteinExistence type="predicted"/>